<evidence type="ECO:0000256" key="2">
    <source>
        <dbReference type="SAM" id="Phobius"/>
    </source>
</evidence>
<dbReference type="Proteomes" id="UP000799770">
    <property type="component" value="Unassembled WGS sequence"/>
</dbReference>
<evidence type="ECO:0000256" key="1">
    <source>
        <dbReference type="SAM" id="MobiDB-lite"/>
    </source>
</evidence>
<dbReference type="OrthoDB" id="5421765at2759"/>
<name>A0A6A5ZBQ3_9PLEO</name>
<dbReference type="AlphaFoldDB" id="A0A6A5ZBQ3"/>
<keyword evidence="2" id="KW-0472">Membrane</keyword>
<keyword evidence="4" id="KW-1185">Reference proteome</keyword>
<evidence type="ECO:0000313" key="3">
    <source>
        <dbReference type="EMBL" id="KAF2116666.1"/>
    </source>
</evidence>
<keyword evidence="2" id="KW-0812">Transmembrane</keyword>
<gene>
    <name evidence="3" type="ORF">BDV96DRAFT_598538</name>
</gene>
<feature type="region of interest" description="Disordered" evidence="1">
    <location>
        <begin position="88"/>
        <end position="112"/>
    </location>
</feature>
<reference evidence="3" key="1">
    <citation type="journal article" date="2020" name="Stud. Mycol.">
        <title>101 Dothideomycetes genomes: a test case for predicting lifestyles and emergence of pathogens.</title>
        <authorList>
            <person name="Haridas S."/>
            <person name="Albert R."/>
            <person name="Binder M."/>
            <person name="Bloem J."/>
            <person name="Labutti K."/>
            <person name="Salamov A."/>
            <person name="Andreopoulos B."/>
            <person name="Baker S."/>
            <person name="Barry K."/>
            <person name="Bills G."/>
            <person name="Bluhm B."/>
            <person name="Cannon C."/>
            <person name="Castanera R."/>
            <person name="Culley D."/>
            <person name="Daum C."/>
            <person name="Ezra D."/>
            <person name="Gonzalez J."/>
            <person name="Henrissat B."/>
            <person name="Kuo A."/>
            <person name="Liang C."/>
            <person name="Lipzen A."/>
            <person name="Lutzoni F."/>
            <person name="Magnuson J."/>
            <person name="Mondo S."/>
            <person name="Nolan M."/>
            <person name="Ohm R."/>
            <person name="Pangilinan J."/>
            <person name="Park H.-J."/>
            <person name="Ramirez L."/>
            <person name="Alfaro M."/>
            <person name="Sun H."/>
            <person name="Tritt A."/>
            <person name="Yoshinaga Y."/>
            <person name="Zwiers L.-H."/>
            <person name="Turgeon B."/>
            <person name="Goodwin S."/>
            <person name="Spatafora J."/>
            <person name="Crous P."/>
            <person name="Grigoriev I."/>
        </authorList>
    </citation>
    <scope>NUCLEOTIDE SEQUENCE</scope>
    <source>
        <strain evidence="3">CBS 627.86</strain>
    </source>
</reference>
<proteinExistence type="predicted"/>
<dbReference type="EMBL" id="ML977320">
    <property type="protein sequence ID" value="KAF2116666.1"/>
    <property type="molecule type" value="Genomic_DNA"/>
</dbReference>
<evidence type="ECO:0000313" key="4">
    <source>
        <dbReference type="Proteomes" id="UP000799770"/>
    </source>
</evidence>
<organism evidence="3 4">
    <name type="scientific">Lophiotrema nucula</name>
    <dbReference type="NCBI Taxonomy" id="690887"/>
    <lineage>
        <taxon>Eukaryota</taxon>
        <taxon>Fungi</taxon>
        <taxon>Dikarya</taxon>
        <taxon>Ascomycota</taxon>
        <taxon>Pezizomycotina</taxon>
        <taxon>Dothideomycetes</taxon>
        <taxon>Pleosporomycetidae</taxon>
        <taxon>Pleosporales</taxon>
        <taxon>Lophiotremataceae</taxon>
        <taxon>Lophiotrema</taxon>
    </lineage>
</organism>
<sequence>MICTTITSREDFGGRLVTSTSCDAGVPAETEIPGDNSATNTQKTAGGAGLETSVVESKNTVAGHPTVATEIIPSQILTTALPSTTANVDSTDAGAATATQQPTPVPLSQHRSDGVSKGAVAGIAIGTAIIGAAIAFGIAFLLFKRKKRGGVGVYGSTPEFTSYKPVPTPYVQEIPPPVAAAAVANRGSGHMSSPPDFLASVLPPGADDRTVAERVGALFLQIQRHVENFYRDVHASVTPSMEGDLSKFGTGGVNILDLLQTSSNPTAAIKHALVGYVLSITSSEGEEDSTLFPGDVVGVGRQEQFNNSGVHLHSSTTSTSLARQSDIREAAEHFAITFFPWANPAYDQEKDDDLVQIISTALNLSIWLYGQPFTTEYLWETRGGRGLVVAPQLLKVSDASGRVDGRPQVLLEPVVVSV</sequence>
<keyword evidence="2" id="KW-1133">Transmembrane helix</keyword>
<accession>A0A6A5ZBQ3</accession>
<protein>
    <submittedName>
        <fullName evidence="3">Uncharacterized protein</fullName>
    </submittedName>
</protein>
<feature type="transmembrane region" description="Helical" evidence="2">
    <location>
        <begin position="119"/>
        <end position="143"/>
    </location>
</feature>